<name>A0A2G2ZHF8_CAPAN</name>
<protein>
    <recommendedName>
        <fullName evidence="4">NADH-quinone oxidoreductase subunit D domain-containing protein</fullName>
    </recommendedName>
</protein>
<dbReference type="GO" id="GO:0016651">
    <property type="term" value="F:oxidoreductase activity, acting on NAD(P)H"/>
    <property type="evidence" value="ECO:0007669"/>
    <property type="project" value="InterPro"/>
</dbReference>
<dbReference type="PANTHER" id="PTHR11993:SF10">
    <property type="entry name" value="NADH DEHYDROGENASE [UBIQUINONE] IRON-SULFUR PROTEIN 2, MITOCHONDRIAL"/>
    <property type="match status" value="1"/>
</dbReference>
<organism evidence="5 6">
    <name type="scientific">Capsicum annuum</name>
    <name type="common">Capsicum pepper</name>
    <dbReference type="NCBI Taxonomy" id="4072"/>
    <lineage>
        <taxon>Eukaryota</taxon>
        <taxon>Viridiplantae</taxon>
        <taxon>Streptophyta</taxon>
        <taxon>Embryophyta</taxon>
        <taxon>Tracheophyta</taxon>
        <taxon>Spermatophyta</taxon>
        <taxon>Magnoliopsida</taxon>
        <taxon>eudicotyledons</taxon>
        <taxon>Gunneridae</taxon>
        <taxon>Pentapetalae</taxon>
        <taxon>asterids</taxon>
        <taxon>lamiids</taxon>
        <taxon>Solanales</taxon>
        <taxon>Solanaceae</taxon>
        <taxon>Solanoideae</taxon>
        <taxon>Capsiceae</taxon>
        <taxon>Capsicum</taxon>
    </lineage>
</organism>
<reference evidence="5 6" key="2">
    <citation type="journal article" date="2017" name="Genome Biol.">
        <title>New reference genome sequences of hot pepper reveal the massive evolution of plant disease-resistance genes by retroduplication.</title>
        <authorList>
            <person name="Kim S."/>
            <person name="Park J."/>
            <person name="Yeom S.I."/>
            <person name="Kim Y.M."/>
            <person name="Seo E."/>
            <person name="Kim K.T."/>
            <person name="Kim M.S."/>
            <person name="Lee J.M."/>
            <person name="Cheong K."/>
            <person name="Shin H.S."/>
            <person name="Kim S.B."/>
            <person name="Han K."/>
            <person name="Lee J."/>
            <person name="Park M."/>
            <person name="Lee H.A."/>
            <person name="Lee H.Y."/>
            <person name="Lee Y."/>
            <person name="Oh S."/>
            <person name="Lee J.H."/>
            <person name="Choi E."/>
            <person name="Choi E."/>
            <person name="Lee S.E."/>
            <person name="Jeon J."/>
            <person name="Kim H."/>
            <person name="Choi G."/>
            <person name="Song H."/>
            <person name="Lee J."/>
            <person name="Lee S.C."/>
            <person name="Kwon J.K."/>
            <person name="Lee H.Y."/>
            <person name="Koo N."/>
            <person name="Hong Y."/>
            <person name="Kim R.W."/>
            <person name="Kang W.H."/>
            <person name="Huh J.H."/>
            <person name="Kang B.C."/>
            <person name="Yang T.J."/>
            <person name="Lee Y.H."/>
            <person name="Bennetzen J.L."/>
            <person name="Choi D."/>
        </authorList>
    </citation>
    <scope>NUCLEOTIDE SEQUENCE [LARGE SCALE GENOMIC DNA]</scope>
    <source>
        <strain evidence="6">cv. CM334</strain>
    </source>
</reference>
<keyword evidence="2" id="KW-1278">Translocase</keyword>
<evidence type="ECO:0000313" key="5">
    <source>
        <dbReference type="EMBL" id="PHT81365.1"/>
    </source>
</evidence>
<proteinExistence type="inferred from homology"/>
<comment type="caution">
    <text evidence="5">The sequence shown here is derived from an EMBL/GenBank/DDBJ whole genome shotgun (WGS) entry which is preliminary data.</text>
</comment>
<comment type="similarity">
    <text evidence="1">Belongs to the complex I 49 kDa subunit family.</text>
</comment>
<evidence type="ECO:0000259" key="4">
    <source>
        <dbReference type="Pfam" id="PF00346"/>
    </source>
</evidence>
<feature type="domain" description="NADH-quinone oxidoreductase subunit D" evidence="4">
    <location>
        <begin position="2"/>
        <end position="43"/>
    </location>
</feature>
<dbReference type="Gramene" id="PHT81365">
    <property type="protein sequence ID" value="PHT81365"/>
    <property type="gene ID" value="T459_14380"/>
</dbReference>
<dbReference type="AlphaFoldDB" id="A0A2G2ZHF8"/>
<dbReference type="Gene3D" id="1.10.645.10">
    <property type="entry name" value="Cytochrome-c3 Hydrogenase, chain B"/>
    <property type="match status" value="1"/>
</dbReference>
<reference evidence="5 6" key="1">
    <citation type="journal article" date="2014" name="Nat. Genet.">
        <title>Genome sequence of the hot pepper provides insights into the evolution of pungency in Capsicum species.</title>
        <authorList>
            <person name="Kim S."/>
            <person name="Park M."/>
            <person name="Yeom S.I."/>
            <person name="Kim Y.M."/>
            <person name="Lee J.M."/>
            <person name="Lee H.A."/>
            <person name="Seo E."/>
            <person name="Choi J."/>
            <person name="Cheong K."/>
            <person name="Kim K.T."/>
            <person name="Jung K."/>
            <person name="Lee G.W."/>
            <person name="Oh S.K."/>
            <person name="Bae C."/>
            <person name="Kim S.B."/>
            <person name="Lee H.Y."/>
            <person name="Kim S.Y."/>
            <person name="Kim M.S."/>
            <person name="Kang B.C."/>
            <person name="Jo Y.D."/>
            <person name="Yang H.B."/>
            <person name="Jeong H.J."/>
            <person name="Kang W.H."/>
            <person name="Kwon J.K."/>
            <person name="Shin C."/>
            <person name="Lim J.Y."/>
            <person name="Park J.H."/>
            <person name="Huh J.H."/>
            <person name="Kim J.S."/>
            <person name="Kim B.D."/>
            <person name="Cohen O."/>
            <person name="Paran I."/>
            <person name="Suh M.C."/>
            <person name="Lee S.B."/>
            <person name="Kim Y.K."/>
            <person name="Shin Y."/>
            <person name="Noh S.J."/>
            <person name="Park J."/>
            <person name="Seo Y.S."/>
            <person name="Kwon S.Y."/>
            <person name="Kim H.A."/>
            <person name="Park J.M."/>
            <person name="Kim H.J."/>
            <person name="Choi S.B."/>
            <person name="Bosland P.W."/>
            <person name="Reeves G."/>
            <person name="Jo S.H."/>
            <person name="Lee B.W."/>
            <person name="Cho H.T."/>
            <person name="Choi H.S."/>
            <person name="Lee M.S."/>
            <person name="Yu Y."/>
            <person name="Do Choi Y."/>
            <person name="Park B.S."/>
            <person name="van Deynze A."/>
            <person name="Ashrafi H."/>
            <person name="Hill T."/>
            <person name="Kim W.T."/>
            <person name="Pai H.S."/>
            <person name="Ahn H.K."/>
            <person name="Yeam I."/>
            <person name="Giovannoni J.J."/>
            <person name="Rose J.K."/>
            <person name="Sorensen I."/>
            <person name="Lee S.J."/>
            <person name="Kim R.W."/>
            <person name="Choi I.Y."/>
            <person name="Choi B.S."/>
            <person name="Lim J.S."/>
            <person name="Lee Y.H."/>
            <person name="Choi D."/>
        </authorList>
    </citation>
    <scope>NUCLEOTIDE SEQUENCE [LARGE SCALE GENOMIC DNA]</scope>
    <source>
        <strain evidence="6">cv. CM334</strain>
    </source>
</reference>
<evidence type="ECO:0000313" key="6">
    <source>
        <dbReference type="Proteomes" id="UP000222542"/>
    </source>
</evidence>
<dbReference type="EMBL" id="AYRZ02000005">
    <property type="protein sequence ID" value="PHT81365.1"/>
    <property type="molecule type" value="Genomic_DNA"/>
</dbReference>
<evidence type="ECO:0000256" key="2">
    <source>
        <dbReference type="ARBA" id="ARBA00022967"/>
    </source>
</evidence>
<dbReference type="InterPro" id="IPR001135">
    <property type="entry name" value="NADH_Q_OxRdtase_suD"/>
</dbReference>
<dbReference type="InterPro" id="IPR022885">
    <property type="entry name" value="NDH1_su_D/H"/>
</dbReference>
<dbReference type="Proteomes" id="UP000222542">
    <property type="component" value="Unassembled WGS sequence"/>
</dbReference>
<dbReference type="InterPro" id="IPR029014">
    <property type="entry name" value="NiFe-Hase_large"/>
</dbReference>
<dbReference type="PANTHER" id="PTHR11993">
    <property type="entry name" value="NADH-UBIQUINONE OXIDOREDUCTASE 49 KDA SUBUNIT"/>
    <property type="match status" value="1"/>
</dbReference>
<accession>A0A2G2ZHF8</accession>
<dbReference type="GO" id="GO:0051287">
    <property type="term" value="F:NAD binding"/>
    <property type="evidence" value="ECO:0007669"/>
    <property type="project" value="InterPro"/>
</dbReference>
<dbReference type="GO" id="GO:0048038">
    <property type="term" value="F:quinone binding"/>
    <property type="evidence" value="ECO:0007669"/>
    <property type="project" value="InterPro"/>
</dbReference>
<keyword evidence="3" id="KW-0520">NAD</keyword>
<keyword evidence="6" id="KW-1185">Reference proteome</keyword>
<dbReference type="Pfam" id="PF00346">
    <property type="entry name" value="Complex1_49kDa"/>
    <property type="match status" value="1"/>
</dbReference>
<sequence length="53" mass="6161">MDVAASTPFLWAFEEREKLLKFYERVSGARMHANFIRPGGVAQILFFKNPILF</sequence>
<evidence type="ECO:0000256" key="1">
    <source>
        <dbReference type="ARBA" id="ARBA00005769"/>
    </source>
</evidence>
<dbReference type="SUPFAM" id="SSF56762">
    <property type="entry name" value="HydB/Nqo4-like"/>
    <property type="match status" value="1"/>
</dbReference>
<gene>
    <name evidence="5" type="ORF">T459_14380</name>
</gene>
<dbReference type="STRING" id="4072.A0A2G2ZHF8"/>
<evidence type="ECO:0000256" key="3">
    <source>
        <dbReference type="ARBA" id="ARBA00023027"/>
    </source>
</evidence>